<dbReference type="InterPro" id="IPR050315">
    <property type="entry name" value="FAD-oxidoreductase_2"/>
</dbReference>
<protein>
    <submittedName>
        <fullName evidence="6">FAD binding domain protein</fullName>
    </submittedName>
</protein>
<evidence type="ECO:0000256" key="4">
    <source>
        <dbReference type="ARBA" id="ARBA00023002"/>
    </source>
</evidence>
<comment type="caution">
    <text evidence="6">The sequence shown here is derived from an EMBL/GenBank/DDBJ whole genome shotgun (WGS) entry which is preliminary data.</text>
</comment>
<evidence type="ECO:0000313" key="6">
    <source>
        <dbReference type="EMBL" id="EUA52872.1"/>
    </source>
</evidence>
<dbReference type="InterPro" id="IPR003953">
    <property type="entry name" value="FAD-dep_OxRdtase_2_FAD-bd"/>
</dbReference>
<organism evidence="6 7">
    <name type="scientific">Mycobacterium intracellulare 1956</name>
    <dbReference type="NCBI Taxonomy" id="1299331"/>
    <lineage>
        <taxon>Bacteria</taxon>
        <taxon>Bacillati</taxon>
        <taxon>Actinomycetota</taxon>
        <taxon>Actinomycetes</taxon>
        <taxon>Mycobacteriales</taxon>
        <taxon>Mycobacteriaceae</taxon>
        <taxon>Mycobacterium</taxon>
        <taxon>Mycobacterium avium complex (MAC)</taxon>
    </lineage>
</organism>
<keyword evidence="3" id="KW-0274">FAD</keyword>
<name>X8C953_MYCIT</name>
<evidence type="ECO:0000259" key="5">
    <source>
        <dbReference type="Pfam" id="PF00890"/>
    </source>
</evidence>
<keyword evidence="4" id="KW-0560">Oxidoreductase</keyword>
<dbReference type="Pfam" id="PF00890">
    <property type="entry name" value="FAD_binding_2"/>
    <property type="match status" value="1"/>
</dbReference>
<dbReference type="GO" id="GO:0016491">
    <property type="term" value="F:oxidoreductase activity"/>
    <property type="evidence" value="ECO:0007669"/>
    <property type="project" value="UniProtKB-KW"/>
</dbReference>
<dbReference type="InterPro" id="IPR036188">
    <property type="entry name" value="FAD/NAD-bd_sf"/>
</dbReference>
<dbReference type="AlphaFoldDB" id="X8C953"/>
<dbReference type="EMBL" id="JAOG01000003">
    <property type="protein sequence ID" value="EUA52872.1"/>
    <property type="molecule type" value="Genomic_DNA"/>
</dbReference>
<gene>
    <name evidence="6" type="ORF">I550_4504</name>
</gene>
<dbReference type="Gene3D" id="3.50.50.60">
    <property type="entry name" value="FAD/NAD(P)-binding domain"/>
    <property type="match status" value="1"/>
</dbReference>
<evidence type="ECO:0000256" key="1">
    <source>
        <dbReference type="ARBA" id="ARBA00001974"/>
    </source>
</evidence>
<dbReference type="PANTHER" id="PTHR43400">
    <property type="entry name" value="FUMARATE REDUCTASE"/>
    <property type="match status" value="1"/>
</dbReference>
<proteinExistence type="predicted"/>
<evidence type="ECO:0000313" key="7">
    <source>
        <dbReference type="Proteomes" id="UP000020825"/>
    </source>
</evidence>
<dbReference type="PANTHER" id="PTHR43400:SF10">
    <property type="entry name" value="3-OXOSTEROID 1-DEHYDROGENASE"/>
    <property type="match status" value="1"/>
</dbReference>
<dbReference type="PATRIC" id="fig|1299331.3.peg.4397"/>
<accession>X8C953</accession>
<evidence type="ECO:0000256" key="2">
    <source>
        <dbReference type="ARBA" id="ARBA00022630"/>
    </source>
</evidence>
<evidence type="ECO:0000256" key="3">
    <source>
        <dbReference type="ARBA" id="ARBA00022827"/>
    </source>
</evidence>
<comment type="cofactor">
    <cofactor evidence="1">
        <name>FAD</name>
        <dbReference type="ChEBI" id="CHEBI:57692"/>
    </cofactor>
</comment>
<dbReference type="SUPFAM" id="SSF51905">
    <property type="entry name" value="FAD/NAD(P)-binding domain"/>
    <property type="match status" value="1"/>
</dbReference>
<keyword evidence="2" id="KW-0285">Flavoprotein</keyword>
<feature type="domain" description="FAD-dependent oxidoreductase 2 FAD-binding" evidence="5">
    <location>
        <begin position="16"/>
        <end position="265"/>
    </location>
</feature>
<dbReference type="Proteomes" id="UP000020825">
    <property type="component" value="Unassembled WGS sequence"/>
</dbReference>
<sequence length="294" mass="31404">MDARLLGPADWTAECDVLVAGSGGGGVTGAYTAAREGLNVLLVEATAKFGGTTAYSGGGGVWFPCNPVLLRAGTDDTIEDALTYYRAVVGDRTPRELQETYVRCGAPLIEYLEADPNLKFVPLPWPDYYGKAPKARLDGQRHIAAKPLAVAAAPEFRDAIRGPLDTDRLGAEPPSDYYVGGRALIARFLKAIGEYPGASLQRDTALVDLVVDDGRVTGAIVETGGQRRAVRTRRGVLLAAGGFEGNDELRRKYGVPGSARDTMGGREVAVWRCRPASPRARTPTCWTRPGGRRA</sequence>
<reference evidence="6 7" key="1">
    <citation type="submission" date="2013-12" db="EMBL/GenBank/DDBJ databases">
        <authorList>
            <person name="Zelazny A."/>
            <person name="Olivier K."/>
            <person name="Holland S."/>
            <person name="Lenaerts A."/>
            <person name="Ordway D."/>
            <person name="DeGroote M.A."/>
            <person name="Parker T."/>
            <person name="Sizemore C."/>
            <person name="Tallon L.J."/>
            <person name="Sadzewicz L.K."/>
            <person name="Sengamalay N."/>
            <person name="Fraser C.M."/>
            <person name="Hine E."/>
            <person name="Shefchek K.A."/>
            <person name="Das S.P."/>
            <person name="Tettelin H."/>
        </authorList>
    </citation>
    <scope>NUCLEOTIDE SEQUENCE [LARGE SCALE GENOMIC DNA]</scope>
    <source>
        <strain evidence="6 7">1956</strain>
    </source>
</reference>